<protein>
    <submittedName>
        <fullName evidence="4">Serine/threonine protein phosphatase</fullName>
    </submittedName>
</protein>
<organism evidence="4 5">
    <name type="scientific">Roseivirga spongicola</name>
    <dbReference type="NCBI Taxonomy" id="333140"/>
    <lineage>
        <taxon>Bacteria</taxon>
        <taxon>Pseudomonadati</taxon>
        <taxon>Bacteroidota</taxon>
        <taxon>Cytophagia</taxon>
        <taxon>Cytophagales</taxon>
        <taxon>Roseivirgaceae</taxon>
        <taxon>Roseivirga</taxon>
    </lineage>
</organism>
<dbReference type="Gene3D" id="3.30.450.40">
    <property type="match status" value="1"/>
</dbReference>
<accession>A0A150XHS0</accession>
<dbReference type="PANTHER" id="PTHR43156:SF2">
    <property type="entry name" value="STAGE II SPORULATION PROTEIN E"/>
    <property type="match status" value="1"/>
</dbReference>
<dbReference type="Pfam" id="PF01590">
    <property type="entry name" value="GAF"/>
    <property type="match status" value="1"/>
</dbReference>
<dbReference type="SMART" id="SM00331">
    <property type="entry name" value="PP2C_SIG"/>
    <property type="match status" value="1"/>
</dbReference>
<dbReference type="GO" id="GO:0016791">
    <property type="term" value="F:phosphatase activity"/>
    <property type="evidence" value="ECO:0007669"/>
    <property type="project" value="TreeGrafter"/>
</dbReference>
<sequence length="690" mass="79225">MSKSFKLTPKFYMRLSMVLAILLWLIVSLIDVLQLLALKSGVDLGITREVPILLMDFFFVFVVIYYRIRIREEDGSNFVDLLWRVFATGLVTTIISLFFKLFYSSIGDSALGQNEFLRIFTLGVNQAIISIFLISTFTIWKKLILYQKSRRLIVYWNTFEWLVIASIFFNLTGYTLQGSLVFEIVFAVMTLMAITLSGNLKWVAYLNFKQKWKSILLIILITIYVFYFFAELYVTPEEAATFFSPIDSLFTIILFTFLLFYSVFSLLVILFNLPTSSVFERKMEEAINFQRLSQSIQTGESEEQIFDILLTSSMNAVYADAGWIEVNKDENSTQFINKNISRESINKIKEQIFSSKSRTVMKNPLSSSNSETDRVLVTLKRSNFKSVFVVPLTVQNKVSGFMYLLNEVSDGFNKEMINIINTFASQASVSIENFKLMGEAISNERYKEELDIAKRVQRALLPDALDHDDRFSIHAFTIAAAEVGGDYYDTFKLSDHRFAIVIGDVSGKGTSAAFHMSQMKGIFQSLAQMDLSSDEFLFRANKALSQCLERTSFITLTYFILDTKSKKLEFARAGHCPTLYYDNSNKTAEYFQNKGLGLGILRNDSFKKFIHVNELEFDKDDILVLYTDGISEASNAEGEEFGFDRMKSLLEKNAHYDPVMIQKIFISKLYEFCGTKDLNDDYTMVVIKFK</sequence>
<keyword evidence="1" id="KW-0378">Hydrolase</keyword>
<feature type="transmembrane region" description="Helical" evidence="2">
    <location>
        <begin position="50"/>
        <end position="69"/>
    </location>
</feature>
<dbReference type="InterPro" id="IPR052016">
    <property type="entry name" value="Bact_Sigma-Reg"/>
</dbReference>
<proteinExistence type="predicted"/>
<feature type="transmembrane region" description="Helical" evidence="2">
    <location>
        <begin position="212"/>
        <end position="230"/>
    </location>
</feature>
<feature type="transmembrane region" description="Helical" evidence="2">
    <location>
        <begin position="180"/>
        <end position="200"/>
    </location>
</feature>
<feature type="transmembrane region" description="Helical" evidence="2">
    <location>
        <begin position="81"/>
        <end position="99"/>
    </location>
</feature>
<dbReference type="AlphaFoldDB" id="A0A150XHS0"/>
<dbReference type="EMBL" id="LRPC01000001">
    <property type="protein sequence ID" value="KYG78223.1"/>
    <property type="molecule type" value="Genomic_DNA"/>
</dbReference>
<dbReference type="SUPFAM" id="SSF55781">
    <property type="entry name" value="GAF domain-like"/>
    <property type="match status" value="1"/>
</dbReference>
<keyword evidence="2" id="KW-0472">Membrane</keyword>
<dbReference type="InterPro" id="IPR003018">
    <property type="entry name" value="GAF"/>
</dbReference>
<comment type="caution">
    <text evidence="4">The sequence shown here is derived from an EMBL/GenBank/DDBJ whole genome shotgun (WGS) entry which is preliminary data.</text>
</comment>
<evidence type="ECO:0000313" key="4">
    <source>
        <dbReference type="EMBL" id="KYG78223.1"/>
    </source>
</evidence>
<name>A0A150XHS0_9BACT</name>
<dbReference type="SUPFAM" id="SSF81606">
    <property type="entry name" value="PP2C-like"/>
    <property type="match status" value="1"/>
</dbReference>
<feature type="domain" description="PPM-type phosphatase" evidence="3">
    <location>
        <begin position="472"/>
        <end position="689"/>
    </location>
</feature>
<gene>
    <name evidence="4" type="ORF">AWW68_05505</name>
</gene>
<evidence type="ECO:0000256" key="2">
    <source>
        <dbReference type="SAM" id="Phobius"/>
    </source>
</evidence>
<reference evidence="4 5" key="1">
    <citation type="submission" date="2016-01" db="EMBL/GenBank/DDBJ databases">
        <title>Genome sequencing of Roseivirga spongicola UST030701-084.</title>
        <authorList>
            <person name="Selvaratnam C."/>
            <person name="Thevarajoo S."/>
            <person name="Goh K.M."/>
            <person name="Ee R."/>
            <person name="Chan K.-G."/>
            <person name="Chong C.S."/>
        </authorList>
    </citation>
    <scope>NUCLEOTIDE SEQUENCE [LARGE SCALE GENOMIC DNA]</scope>
    <source>
        <strain evidence="4 5">UST030701-084</strain>
    </source>
</reference>
<dbReference type="Proteomes" id="UP000075606">
    <property type="component" value="Unassembled WGS sequence"/>
</dbReference>
<dbReference type="RefSeq" id="WP_068217529.1">
    <property type="nucleotide sequence ID" value="NZ_LRPC01000001.1"/>
</dbReference>
<dbReference type="InterPro" id="IPR036457">
    <property type="entry name" value="PPM-type-like_dom_sf"/>
</dbReference>
<feature type="transmembrane region" description="Helical" evidence="2">
    <location>
        <begin position="250"/>
        <end position="273"/>
    </location>
</feature>
<evidence type="ECO:0000256" key="1">
    <source>
        <dbReference type="ARBA" id="ARBA00022801"/>
    </source>
</evidence>
<keyword evidence="2" id="KW-0812">Transmembrane</keyword>
<evidence type="ECO:0000259" key="3">
    <source>
        <dbReference type="PROSITE" id="PS51746"/>
    </source>
</evidence>
<feature type="transmembrane region" description="Helical" evidence="2">
    <location>
        <begin position="12"/>
        <end position="30"/>
    </location>
</feature>
<dbReference type="InterPro" id="IPR029016">
    <property type="entry name" value="GAF-like_dom_sf"/>
</dbReference>
<keyword evidence="2" id="KW-1133">Transmembrane helix</keyword>
<dbReference type="Gene3D" id="3.60.40.10">
    <property type="entry name" value="PPM-type phosphatase domain"/>
    <property type="match status" value="1"/>
</dbReference>
<dbReference type="InterPro" id="IPR001932">
    <property type="entry name" value="PPM-type_phosphatase-like_dom"/>
</dbReference>
<feature type="transmembrane region" description="Helical" evidence="2">
    <location>
        <begin position="119"/>
        <end position="140"/>
    </location>
</feature>
<keyword evidence="5" id="KW-1185">Reference proteome</keyword>
<evidence type="ECO:0000313" key="5">
    <source>
        <dbReference type="Proteomes" id="UP000075606"/>
    </source>
</evidence>
<dbReference type="Pfam" id="PF07228">
    <property type="entry name" value="SpoIIE"/>
    <property type="match status" value="1"/>
</dbReference>
<dbReference type="PANTHER" id="PTHR43156">
    <property type="entry name" value="STAGE II SPORULATION PROTEIN E-RELATED"/>
    <property type="match status" value="1"/>
</dbReference>
<dbReference type="STRING" id="333140.AWW68_05505"/>
<feature type="transmembrane region" description="Helical" evidence="2">
    <location>
        <begin position="152"/>
        <end position="174"/>
    </location>
</feature>
<dbReference type="PROSITE" id="PS51746">
    <property type="entry name" value="PPM_2"/>
    <property type="match status" value="1"/>
</dbReference>